<evidence type="ECO:0000256" key="2">
    <source>
        <dbReference type="SAM" id="Phobius"/>
    </source>
</evidence>
<dbReference type="RefSeq" id="WP_324195757.1">
    <property type="nucleotide sequence ID" value="NZ_JADLPS010000017.1"/>
</dbReference>
<organism evidence="3 4">
    <name type="scientific">Nocardia elegans</name>
    <dbReference type="NCBI Taxonomy" id="300029"/>
    <lineage>
        <taxon>Bacteria</taxon>
        <taxon>Bacillati</taxon>
        <taxon>Actinomycetota</taxon>
        <taxon>Actinomycetes</taxon>
        <taxon>Mycobacteriales</taxon>
        <taxon>Nocardiaceae</taxon>
        <taxon>Nocardia</taxon>
    </lineage>
</organism>
<evidence type="ECO:0000256" key="1">
    <source>
        <dbReference type="SAM" id="MobiDB-lite"/>
    </source>
</evidence>
<comment type="caution">
    <text evidence="3">The sequence shown here is derived from an EMBL/GenBank/DDBJ whole genome shotgun (WGS) entry which is preliminary data.</text>
</comment>
<keyword evidence="2" id="KW-0812">Transmembrane</keyword>
<gene>
    <name evidence="3" type="ORF">ACFYY5_10635</name>
</gene>
<dbReference type="EMBL" id="JBIATK010000003">
    <property type="protein sequence ID" value="MFF4023287.1"/>
    <property type="molecule type" value="Genomic_DNA"/>
</dbReference>
<feature type="transmembrane region" description="Helical" evidence="2">
    <location>
        <begin position="87"/>
        <end position="107"/>
    </location>
</feature>
<sequence>MKVDDIVNAAKESMTVRRVFSEPVERDGITLIEAAAVSGGGGAGGGTDKEGSEGSGGGFGVGAKPVGMYVLRDGRLTWQPAVDVNRLMTVVGLVAITALLVGARIAGRRAPASTRRSVPSARGVGRKLTSRRGRNRH</sequence>
<keyword evidence="2" id="KW-1133">Transmembrane helix</keyword>
<proteinExistence type="predicted"/>
<keyword evidence="2" id="KW-0472">Membrane</keyword>
<name>A0ABW6TBP7_9NOCA</name>
<feature type="region of interest" description="Disordered" evidence="1">
    <location>
        <begin position="110"/>
        <end position="137"/>
    </location>
</feature>
<feature type="region of interest" description="Disordered" evidence="1">
    <location>
        <begin position="38"/>
        <end position="60"/>
    </location>
</feature>
<dbReference type="Proteomes" id="UP001602089">
    <property type="component" value="Unassembled WGS sequence"/>
</dbReference>
<protein>
    <submittedName>
        <fullName evidence="3">Sporulation protein</fullName>
    </submittedName>
</protein>
<feature type="compositionally biased region" description="Basic residues" evidence="1">
    <location>
        <begin position="124"/>
        <end position="137"/>
    </location>
</feature>
<keyword evidence="4" id="KW-1185">Reference proteome</keyword>
<reference evidence="3 4" key="1">
    <citation type="submission" date="2024-10" db="EMBL/GenBank/DDBJ databases">
        <title>The Natural Products Discovery Center: Release of the First 8490 Sequenced Strains for Exploring Actinobacteria Biosynthetic Diversity.</title>
        <authorList>
            <person name="Kalkreuter E."/>
            <person name="Kautsar S.A."/>
            <person name="Yang D."/>
            <person name="Bader C.D."/>
            <person name="Teijaro C.N."/>
            <person name="Fluegel L."/>
            <person name="Davis C.M."/>
            <person name="Simpson J.R."/>
            <person name="Lauterbach L."/>
            <person name="Steele A.D."/>
            <person name="Gui C."/>
            <person name="Meng S."/>
            <person name="Li G."/>
            <person name="Viehrig K."/>
            <person name="Ye F."/>
            <person name="Su P."/>
            <person name="Kiefer A.F."/>
            <person name="Nichols A."/>
            <person name="Cepeda A.J."/>
            <person name="Yan W."/>
            <person name="Fan B."/>
            <person name="Jiang Y."/>
            <person name="Adhikari A."/>
            <person name="Zheng C.-J."/>
            <person name="Schuster L."/>
            <person name="Cowan T.M."/>
            <person name="Smanski M.J."/>
            <person name="Chevrette M.G."/>
            <person name="De Carvalho L.P.S."/>
            <person name="Shen B."/>
        </authorList>
    </citation>
    <scope>NUCLEOTIDE SEQUENCE [LARGE SCALE GENOMIC DNA]</scope>
    <source>
        <strain evidence="3 4">NPDC001867</strain>
    </source>
</reference>
<evidence type="ECO:0000313" key="3">
    <source>
        <dbReference type="EMBL" id="MFF4023287.1"/>
    </source>
</evidence>
<accession>A0ABW6TBP7</accession>
<evidence type="ECO:0000313" key="4">
    <source>
        <dbReference type="Proteomes" id="UP001602089"/>
    </source>
</evidence>